<keyword evidence="1" id="KW-1133">Transmembrane helix</keyword>
<reference evidence="4" key="1">
    <citation type="journal article" date="2012" name="MBio">
        <title>Comparative genome analysis of Trichophyton rubrum and related dermatophytes reveals candidate genes involved in infection.</title>
        <authorList>
            <person name="Martinez D.A."/>
            <person name="Oliver B.G."/>
            <person name="Graeser Y."/>
            <person name="Goldberg J.M."/>
            <person name="Li W."/>
            <person name="Martinez-Rossi N.M."/>
            <person name="Monod M."/>
            <person name="Shelest E."/>
            <person name="Barton R.C."/>
            <person name="Birch E."/>
            <person name="Brakhage A.A."/>
            <person name="Chen Z."/>
            <person name="Gurr S.J."/>
            <person name="Heiman D."/>
            <person name="Heitman J."/>
            <person name="Kosti I."/>
            <person name="Rossi A."/>
            <person name="Saif S."/>
            <person name="Samalova M."/>
            <person name="Saunders C.W."/>
            <person name="Shea T."/>
            <person name="Summerbell R.C."/>
            <person name="Xu J."/>
            <person name="Young S."/>
            <person name="Zeng Q."/>
            <person name="Birren B.W."/>
            <person name="Cuomo C.A."/>
            <person name="White T.C."/>
        </authorList>
    </citation>
    <scope>NUCLEOTIDE SEQUENCE [LARGE SCALE GENOMIC DNA]</scope>
    <source>
        <strain evidence="4">ATCC MYA-4606 / CBS 127.97</strain>
    </source>
</reference>
<organism evidence="3 4">
    <name type="scientific">Trichophyton equinum (strain ATCC MYA-4606 / CBS 127.97)</name>
    <name type="common">Horse ringworm fungus</name>
    <dbReference type="NCBI Taxonomy" id="559882"/>
    <lineage>
        <taxon>Eukaryota</taxon>
        <taxon>Fungi</taxon>
        <taxon>Dikarya</taxon>
        <taxon>Ascomycota</taxon>
        <taxon>Pezizomycotina</taxon>
        <taxon>Eurotiomycetes</taxon>
        <taxon>Eurotiomycetidae</taxon>
        <taxon>Onygenales</taxon>
        <taxon>Arthrodermataceae</taxon>
        <taxon>Trichophyton</taxon>
    </lineage>
</organism>
<dbReference type="CDD" id="cd12087">
    <property type="entry name" value="TM_EGFR-like"/>
    <property type="match status" value="1"/>
</dbReference>
<keyword evidence="4" id="KW-1185">Reference proteome</keyword>
<evidence type="ECO:0000313" key="3">
    <source>
        <dbReference type="EMBL" id="EGE02847.1"/>
    </source>
</evidence>
<evidence type="ECO:0000256" key="1">
    <source>
        <dbReference type="SAM" id="Phobius"/>
    </source>
</evidence>
<gene>
    <name evidence="3" type="ORF">TEQG_01885</name>
</gene>
<name>F2PLS9_TRIEC</name>
<keyword evidence="1" id="KW-0472">Membrane</keyword>
<keyword evidence="1" id="KW-0812">Transmembrane</keyword>
<keyword evidence="2" id="KW-0732">Signal</keyword>
<accession>F2PLS9</accession>
<proteinExistence type="predicted"/>
<dbReference type="eggNOG" id="ENOG502RKXK">
    <property type="taxonomic scope" value="Eukaryota"/>
</dbReference>
<dbReference type="AlphaFoldDB" id="F2PLS9"/>
<evidence type="ECO:0000313" key="4">
    <source>
        <dbReference type="Proteomes" id="UP000009169"/>
    </source>
</evidence>
<dbReference type="HOGENOM" id="CLU_097981_0_0_1"/>
<dbReference type="Proteomes" id="UP000009169">
    <property type="component" value="Unassembled WGS sequence"/>
</dbReference>
<dbReference type="EMBL" id="DS995724">
    <property type="protein sequence ID" value="EGE02847.1"/>
    <property type="molecule type" value="Genomic_DNA"/>
</dbReference>
<feature type="chain" id="PRO_5003284651" evidence="2">
    <location>
        <begin position="35"/>
        <end position="253"/>
    </location>
</feature>
<protein>
    <submittedName>
        <fullName evidence="3">Uncharacterized protein</fullName>
    </submittedName>
</protein>
<sequence length="253" mass="27212">MVGLVSCSWPSPAGFPTLAFMLIVLLQHGSLVGSTSSIATFSDENCQNSLSSFDGPNGYPNGTCSRLERSGKYGSFQVVNLDDGCSVTLYGRDDIAGQPCSSSVTQVAEIATCYNTSWVLYSIDECTIPAPGQTRVPVPNMTRDYTGAIVGSIIGGLFVIATSIIIGWFCFVYRPRRRQEECQEQATVHEKADDITDQKPIYGLSDGLGTTVKRVPDEETSQGLGTVSELEGYQVPIEMEAHNPALPSLSFAK</sequence>
<feature type="signal peptide" evidence="2">
    <location>
        <begin position="1"/>
        <end position="34"/>
    </location>
</feature>
<feature type="transmembrane region" description="Helical" evidence="1">
    <location>
        <begin position="145"/>
        <end position="171"/>
    </location>
</feature>
<evidence type="ECO:0000256" key="2">
    <source>
        <dbReference type="SAM" id="SignalP"/>
    </source>
</evidence>
<dbReference type="VEuPathDB" id="FungiDB:TEQG_01885"/>
<dbReference type="OrthoDB" id="4157427at2759"/>